<evidence type="ECO:0000259" key="1">
    <source>
        <dbReference type="Pfam" id="PF16795"/>
    </source>
</evidence>
<dbReference type="Proteomes" id="UP000001304">
    <property type="component" value="Chromosome"/>
</dbReference>
<proteinExistence type="predicted"/>
<dbReference type="GO" id="GO:0006310">
    <property type="term" value="P:DNA recombination"/>
    <property type="evidence" value="ECO:0007669"/>
    <property type="project" value="InterPro"/>
</dbReference>
<gene>
    <name evidence="2" type="ordered locus">Igag_1957</name>
</gene>
<accession>E0STG3</accession>
<dbReference type="InterPro" id="IPR013762">
    <property type="entry name" value="Integrase-like_cat_sf"/>
</dbReference>
<evidence type="ECO:0000313" key="2">
    <source>
        <dbReference type="EMBL" id="ADM28749.1"/>
    </source>
</evidence>
<dbReference type="KEGG" id="iag:Igag_1957"/>
<dbReference type="GO" id="GO:0015074">
    <property type="term" value="P:DNA integration"/>
    <property type="evidence" value="ECO:0007669"/>
    <property type="project" value="InterPro"/>
</dbReference>
<dbReference type="GO" id="GO:0003677">
    <property type="term" value="F:DNA binding"/>
    <property type="evidence" value="ECO:0007669"/>
    <property type="project" value="InterPro"/>
</dbReference>
<dbReference type="InterPro" id="IPR031857">
    <property type="entry name" value="Integrase_SSV1_C"/>
</dbReference>
<dbReference type="HOGENOM" id="CLU_620568_0_0_2"/>
<dbReference type="EMBL" id="CP002098">
    <property type="protein sequence ID" value="ADM28749.1"/>
    <property type="molecule type" value="Genomic_DNA"/>
</dbReference>
<dbReference type="BioCyc" id="IAGG583356:GHAH-1946-MONOMER"/>
<feature type="domain" description="Integrase SSV1 C-terminal" evidence="1">
    <location>
        <begin position="255"/>
        <end position="429"/>
    </location>
</feature>
<reference evidence="2 3" key="1">
    <citation type="journal article" date="2010" name="Stand. Genomic Sci.">
        <title>Complete genome sequence of Ignisphaera aggregans type strain (AQ1.S1).</title>
        <authorList>
            <person name="Goker M."/>
            <person name="Held B."/>
            <person name="Lapidus A."/>
            <person name="Nolan M."/>
            <person name="Spring S."/>
            <person name="Yasawong M."/>
            <person name="Lucas S."/>
            <person name="Glavina Del Rio T."/>
            <person name="Tice H."/>
            <person name="Cheng J.F."/>
            <person name="Goodwin L."/>
            <person name="Tapia R."/>
            <person name="Pitluck S."/>
            <person name="Liolios K."/>
            <person name="Ivanova N."/>
            <person name="Mavromatis K."/>
            <person name="Mikhailova N."/>
            <person name="Pati A."/>
            <person name="Chen A."/>
            <person name="Palaniappan K."/>
            <person name="Brambilla E."/>
            <person name="Land M."/>
            <person name="Hauser L."/>
            <person name="Chang Y.J."/>
            <person name="Jeffries C.D."/>
            <person name="Brettin T."/>
            <person name="Detter J.C."/>
            <person name="Han C."/>
            <person name="Rohde M."/>
            <person name="Sikorski J."/>
            <person name="Woyke T."/>
            <person name="Bristow J."/>
            <person name="Eisen J.A."/>
            <person name="Markowitz V."/>
            <person name="Hugenholtz P."/>
            <person name="Kyrpides N.C."/>
            <person name="Klenk H.P."/>
        </authorList>
    </citation>
    <scope>NUCLEOTIDE SEQUENCE [LARGE SCALE GENOMIC DNA]</scope>
    <source>
        <strain evidence="3">DSM 17230 / JCM 13409 / AQ1.S1</strain>
    </source>
</reference>
<keyword evidence="3" id="KW-1185">Reference proteome</keyword>
<sequence length="441" mass="52157">MSEFKADSISTLNSKDSWYESVNVEALSDEAKRAILEAVKNKLGFSKACEVLDIAKSSLHRYLSGERKIPSDVIKRALKFLTKSEFESIISGWDKLKAFGIIREDGVVDYGLVLKILAIAAKDEYLKNAILRFVVENFREDLKKMLGISFTGIKLEWCEDFENFLMERKKRRKVKDVETLNYYKSLFMRYLQGKELSEQLIDYVVNHENKWLRNIFRHYIQYLYYKRKISPETFGWIMEVVPSRGYKLDVRPYPINLDDVRKTFEFLKNNHQVYYTIYRAMLESGARFEHVLKMIESWSPNEVIEIPGIGIETKRLVCFEDKGFCRYYMGLRESEKPCEWIYISLETTEMIQKIVGKRISRQNVWRYAKRHGLIAPKYMRKVAWRLMVKAMNREVARFIQSRLGELRISEARYEDLLSEADEAYPKYLQIVKELTETNGNS</sequence>
<organism evidence="2 3">
    <name type="scientific">Ignisphaera aggregans (strain DSM 17230 / JCM 13409 / AQ1.S1)</name>
    <dbReference type="NCBI Taxonomy" id="583356"/>
    <lineage>
        <taxon>Archaea</taxon>
        <taxon>Thermoproteota</taxon>
        <taxon>Thermoprotei</taxon>
        <taxon>Desulfurococcales</taxon>
        <taxon>Desulfurococcaceae</taxon>
        <taxon>Ignisphaera</taxon>
    </lineage>
</organism>
<name>E0STG3_IGNAA</name>
<dbReference type="Gene3D" id="1.10.443.10">
    <property type="entry name" value="Intergrase catalytic core"/>
    <property type="match status" value="1"/>
</dbReference>
<evidence type="ECO:0000313" key="3">
    <source>
        <dbReference type="Proteomes" id="UP000001304"/>
    </source>
</evidence>
<dbReference type="AlphaFoldDB" id="E0STG3"/>
<dbReference type="Pfam" id="PF16795">
    <property type="entry name" value="Phage_integr_3"/>
    <property type="match status" value="1"/>
</dbReference>
<protein>
    <submittedName>
        <fullName evidence="2">Integrase protein</fullName>
    </submittedName>
</protein>